<reference evidence="1 2" key="1">
    <citation type="journal article" date="2013" name="PLoS Genet.">
        <title>The genome and development-dependent transcriptomes of Pyronema confluens: a window into fungal evolution.</title>
        <authorList>
            <person name="Traeger S."/>
            <person name="Altegoer F."/>
            <person name="Freitag M."/>
            <person name="Gabaldon T."/>
            <person name="Kempken F."/>
            <person name="Kumar A."/>
            <person name="Marcet-Houben M."/>
            <person name="Poggeler S."/>
            <person name="Stajich J.E."/>
            <person name="Nowrousian M."/>
        </authorList>
    </citation>
    <scope>NUCLEOTIDE SEQUENCE [LARGE SCALE GENOMIC DNA]</scope>
    <source>
        <strain evidence="2">CBS 100304</strain>
        <tissue evidence="1">Vegetative mycelium</tissue>
    </source>
</reference>
<name>U4L4U0_PYROM</name>
<proteinExistence type="predicted"/>
<evidence type="ECO:0000313" key="2">
    <source>
        <dbReference type="Proteomes" id="UP000018144"/>
    </source>
</evidence>
<organism evidence="1 2">
    <name type="scientific">Pyronema omphalodes (strain CBS 100304)</name>
    <name type="common">Pyronema confluens</name>
    <dbReference type="NCBI Taxonomy" id="1076935"/>
    <lineage>
        <taxon>Eukaryota</taxon>
        <taxon>Fungi</taxon>
        <taxon>Dikarya</taxon>
        <taxon>Ascomycota</taxon>
        <taxon>Pezizomycotina</taxon>
        <taxon>Pezizomycetes</taxon>
        <taxon>Pezizales</taxon>
        <taxon>Pyronemataceae</taxon>
        <taxon>Pyronema</taxon>
    </lineage>
</organism>
<dbReference type="EMBL" id="HF935349">
    <property type="protein sequence ID" value="CCX07323.1"/>
    <property type="molecule type" value="Genomic_DNA"/>
</dbReference>
<dbReference type="Proteomes" id="UP000018144">
    <property type="component" value="Unassembled WGS sequence"/>
</dbReference>
<evidence type="ECO:0000313" key="1">
    <source>
        <dbReference type="EMBL" id="CCX07323.1"/>
    </source>
</evidence>
<accession>U4L4U0</accession>
<sequence length="111" mass="12341">MFLCALYLSHYRQQLQESVTCVIPAGCTHTIEHTSDQRCGSAQQQGWRGIWGKNSGDTTRLPTAPRIGRPTCLTAHLLRLSIGTGKEHPSIIRIPNTNERTFPPHSARCGF</sequence>
<keyword evidence="2" id="KW-1185">Reference proteome</keyword>
<gene>
    <name evidence="1" type="ORF">PCON_06912</name>
</gene>
<dbReference type="AlphaFoldDB" id="U4L4U0"/>
<protein>
    <submittedName>
        <fullName evidence="1">Uncharacterized protein</fullName>
    </submittedName>
</protein>